<reference evidence="2 3" key="1">
    <citation type="submission" date="2024-07" db="EMBL/GenBank/DDBJ databases">
        <title>Chromosome-level genome assembly of the water stick insect Ranatra chinensis (Heteroptera: Nepidae).</title>
        <authorList>
            <person name="Liu X."/>
        </authorList>
    </citation>
    <scope>NUCLEOTIDE SEQUENCE [LARGE SCALE GENOMIC DNA]</scope>
    <source>
        <strain evidence="2">Cailab_2021Rc</strain>
        <tissue evidence="2">Muscle</tissue>
    </source>
</reference>
<feature type="compositionally biased region" description="Basic and acidic residues" evidence="1">
    <location>
        <begin position="78"/>
        <end position="103"/>
    </location>
</feature>
<sequence>MGLAETGSDERNQSERRSSERVARHATGQACHAGGEPTEHPGVIADQILSNPYGVPGVFYETTKDLAAGEELVLGPREPLRPDHQDIAEDRSDRESVEVEDAHGISCGKQAVVGREESPTGPRMDGFTSRKSFDMERYL</sequence>
<feature type="region of interest" description="Disordered" evidence="1">
    <location>
        <begin position="1"/>
        <end position="42"/>
    </location>
</feature>
<proteinExistence type="predicted"/>
<dbReference type="Proteomes" id="UP001558652">
    <property type="component" value="Unassembled WGS sequence"/>
</dbReference>
<evidence type="ECO:0000313" key="2">
    <source>
        <dbReference type="EMBL" id="KAL1115810.1"/>
    </source>
</evidence>
<feature type="region of interest" description="Disordered" evidence="1">
    <location>
        <begin position="76"/>
        <end position="139"/>
    </location>
</feature>
<evidence type="ECO:0000313" key="3">
    <source>
        <dbReference type="Proteomes" id="UP001558652"/>
    </source>
</evidence>
<comment type="caution">
    <text evidence="2">The sequence shown here is derived from an EMBL/GenBank/DDBJ whole genome shotgun (WGS) entry which is preliminary data.</text>
</comment>
<evidence type="ECO:0000256" key="1">
    <source>
        <dbReference type="SAM" id="MobiDB-lite"/>
    </source>
</evidence>
<organism evidence="2 3">
    <name type="scientific">Ranatra chinensis</name>
    <dbReference type="NCBI Taxonomy" id="642074"/>
    <lineage>
        <taxon>Eukaryota</taxon>
        <taxon>Metazoa</taxon>
        <taxon>Ecdysozoa</taxon>
        <taxon>Arthropoda</taxon>
        <taxon>Hexapoda</taxon>
        <taxon>Insecta</taxon>
        <taxon>Pterygota</taxon>
        <taxon>Neoptera</taxon>
        <taxon>Paraneoptera</taxon>
        <taxon>Hemiptera</taxon>
        <taxon>Heteroptera</taxon>
        <taxon>Panheteroptera</taxon>
        <taxon>Nepomorpha</taxon>
        <taxon>Nepidae</taxon>
        <taxon>Ranatrinae</taxon>
        <taxon>Ranatra</taxon>
    </lineage>
</organism>
<gene>
    <name evidence="2" type="ORF">AAG570_006100</name>
</gene>
<protein>
    <submittedName>
        <fullName evidence="2">Uncharacterized protein</fullName>
    </submittedName>
</protein>
<feature type="compositionally biased region" description="Basic and acidic residues" evidence="1">
    <location>
        <begin position="8"/>
        <end position="23"/>
    </location>
</feature>
<accession>A0ABD0XZN0</accession>
<dbReference type="EMBL" id="JBFDAA010000019">
    <property type="protein sequence ID" value="KAL1115810.1"/>
    <property type="molecule type" value="Genomic_DNA"/>
</dbReference>
<keyword evidence="3" id="KW-1185">Reference proteome</keyword>
<dbReference type="AlphaFoldDB" id="A0ABD0XZN0"/>
<name>A0ABD0XZN0_9HEMI</name>